<protein>
    <submittedName>
        <fullName evidence="2">Uncharacterized protein</fullName>
    </submittedName>
</protein>
<dbReference type="AlphaFoldDB" id="A0A0D0AD59"/>
<reference evidence="3" key="2">
    <citation type="submission" date="2015-01" db="EMBL/GenBank/DDBJ databases">
        <title>Evolutionary Origins and Diversification of the Mycorrhizal Mutualists.</title>
        <authorList>
            <consortium name="DOE Joint Genome Institute"/>
            <consortium name="Mycorrhizal Genomics Consortium"/>
            <person name="Kohler A."/>
            <person name="Kuo A."/>
            <person name="Nagy L.G."/>
            <person name="Floudas D."/>
            <person name="Copeland A."/>
            <person name="Barry K.W."/>
            <person name="Cichocki N."/>
            <person name="Veneault-Fourrey C."/>
            <person name="LaButti K."/>
            <person name="Lindquist E.A."/>
            <person name="Lipzen A."/>
            <person name="Lundell T."/>
            <person name="Morin E."/>
            <person name="Murat C."/>
            <person name="Riley R."/>
            <person name="Ohm R."/>
            <person name="Sun H."/>
            <person name="Tunlid A."/>
            <person name="Henrissat B."/>
            <person name="Grigoriev I.V."/>
            <person name="Hibbett D.S."/>
            <person name="Martin F."/>
        </authorList>
    </citation>
    <scope>NUCLEOTIDE SEQUENCE [LARGE SCALE GENOMIC DNA]</scope>
    <source>
        <strain evidence="3">UH-Slu-Lm8-n1</strain>
    </source>
</reference>
<evidence type="ECO:0000256" key="1">
    <source>
        <dbReference type="SAM" id="MobiDB-lite"/>
    </source>
</evidence>
<dbReference type="InParanoid" id="A0A0D0AD59"/>
<name>A0A0D0AD59_9AGAM</name>
<reference evidence="2 3" key="1">
    <citation type="submission" date="2014-04" db="EMBL/GenBank/DDBJ databases">
        <authorList>
            <consortium name="DOE Joint Genome Institute"/>
            <person name="Kuo A."/>
            <person name="Ruytinx J."/>
            <person name="Rineau F."/>
            <person name="Colpaert J."/>
            <person name="Kohler A."/>
            <person name="Nagy L.G."/>
            <person name="Floudas D."/>
            <person name="Copeland A."/>
            <person name="Barry K.W."/>
            <person name="Cichocki N."/>
            <person name="Veneault-Fourrey C."/>
            <person name="LaButti K."/>
            <person name="Lindquist E.A."/>
            <person name="Lipzen A."/>
            <person name="Lundell T."/>
            <person name="Morin E."/>
            <person name="Murat C."/>
            <person name="Sun H."/>
            <person name="Tunlid A."/>
            <person name="Henrissat B."/>
            <person name="Grigoriev I.V."/>
            <person name="Hibbett D.S."/>
            <person name="Martin F."/>
            <person name="Nordberg H.P."/>
            <person name="Cantor M.N."/>
            <person name="Hua S.X."/>
        </authorList>
    </citation>
    <scope>NUCLEOTIDE SEQUENCE [LARGE SCALE GENOMIC DNA]</scope>
    <source>
        <strain evidence="2 3">UH-Slu-Lm8-n1</strain>
    </source>
</reference>
<dbReference type="OrthoDB" id="2666887at2759"/>
<feature type="region of interest" description="Disordered" evidence="1">
    <location>
        <begin position="509"/>
        <end position="552"/>
    </location>
</feature>
<feature type="compositionally biased region" description="Polar residues" evidence="1">
    <location>
        <begin position="122"/>
        <end position="134"/>
    </location>
</feature>
<evidence type="ECO:0000313" key="2">
    <source>
        <dbReference type="EMBL" id="KIK36039.1"/>
    </source>
</evidence>
<feature type="region of interest" description="Disordered" evidence="1">
    <location>
        <begin position="238"/>
        <end position="324"/>
    </location>
</feature>
<dbReference type="EMBL" id="KN835566">
    <property type="protein sequence ID" value="KIK36039.1"/>
    <property type="molecule type" value="Genomic_DNA"/>
</dbReference>
<evidence type="ECO:0000313" key="3">
    <source>
        <dbReference type="Proteomes" id="UP000054485"/>
    </source>
</evidence>
<feature type="region of interest" description="Disordered" evidence="1">
    <location>
        <begin position="197"/>
        <end position="225"/>
    </location>
</feature>
<feature type="region of interest" description="Disordered" evidence="1">
    <location>
        <begin position="1"/>
        <end position="181"/>
    </location>
</feature>
<organism evidence="2 3">
    <name type="scientific">Suillus luteus UH-Slu-Lm8-n1</name>
    <dbReference type="NCBI Taxonomy" id="930992"/>
    <lineage>
        <taxon>Eukaryota</taxon>
        <taxon>Fungi</taxon>
        <taxon>Dikarya</taxon>
        <taxon>Basidiomycota</taxon>
        <taxon>Agaricomycotina</taxon>
        <taxon>Agaricomycetes</taxon>
        <taxon>Agaricomycetidae</taxon>
        <taxon>Boletales</taxon>
        <taxon>Suillineae</taxon>
        <taxon>Suillaceae</taxon>
        <taxon>Suillus</taxon>
    </lineage>
</organism>
<dbReference type="Proteomes" id="UP000054485">
    <property type="component" value="Unassembled WGS sequence"/>
</dbReference>
<accession>A0A0D0AD59</accession>
<feature type="compositionally biased region" description="Polar residues" evidence="1">
    <location>
        <begin position="309"/>
        <end position="320"/>
    </location>
</feature>
<keyword evidence="3" id="KW-1185">Reference proteome</keyword>
<proteinExistence type="predicted"/>
<feature type="compositionally biased region" description="Low complexity" evidence="1">
    <location>
        <begin position="259"/>
        <end position="270"/>
    </location>
</feature>
<sequence>MSSLPPQKAARNELENNSPSSPPPSPKRSFAFTDEADHTPNSLGYFKRRHVHNDSEATKRAPLGKSSASHSPDAIALEHTVNADPLSSSEIGNRPHNEPRCANHSIPKLKTEDETICLRPPTEQSGDANSTAGSSRRDRPPLTRGTRYSYDVRESLRASAVGSALGWPSPSRSRSDLSSPERRAAFREWNIDKVTQPIRSRPPSMPYVRRPPRDLWKPESSSDEPVRTVYGIVDNRDSIFDASAPPGLTRRRGSVPDISGGRSSSSSSGSLPLRANEPSKYEQPTGAEKSRVVSMTRRRSRSLPPAKLQPSSSSDTGNGTRRQHFSLDSVGSTWHGTYLPGDPLTCGVLEEYPSDLPITSDEFNRLIRQAHYNKHASVIFSPLSPLRNPRPSSSLTTNATYQHFFPSIQDIPPKLSKFKRGPDQRLRTICELSQPLLVASECTHCRECQRDTLCKRLLVVDYRRMRHAASMLRTVPVVHKALSSPRYKIDEDEKSPWKEAIVAIYAEPFPGSPRWRDLDDFDDDDDYPEIPDEDLLSDEEDVKLGRNAPAEA</sequence>
<gene>
    <name evidence="2" type="ORF">CY34DRAFT_811654</name>
</gene>
<dbReference type="HOGENOM" id="CLU_440165_0_0_1"/>
<feature type="compositionally biased region" description="Acidic residues" evidence="1">
    <location>
        <begin position="519"/>
        <end position="541"/>
    </location>
</feature>